<dbReference type="InterPro" id="IPR013096">
    <property type="entry name" value="Cupin_2"/>
</dbReference>
<reference evidence="4 5" key="1">
    <citation type="submission" date="2022-07" db="EMBL/GenBank/DDBJ databases">
        <title>Two temperate virus in Haloterrigena jeotgali A29.</title>
        <authorList>
            <person name="Deng X."/>
        </authorList>
    </citation>
    <scope>NUCLEOTIDE SEQUENCE [LARGE SCALE GENOMIC DNA]</scope>
    <source>
        <strain evidence="4 5">A29</strain>
    </source>
</reference>
<evidence type="ECO:0000313" key="5">
    <source>
        <dbReference type="Proteomes" id="UP001224926"/>
    </source>
</evidence>
<dbReference type="GeneID" id="84215790"/>
<evidence type="ECO:0000256" key="2">
    <source>
        <dbReference type="SAM" id="MobiDB-lite"/>
    </source>
</evidence>
<feature type="domain" description="Cupin type-2" evidence="3">
    <location>
        <begin position="35"/>
        <end position="109"/>
    </location>
</feature>
<gene>
    <name evidence="4" type="ORF">NP511_17575</name>
</gene>
<sequence>MQKINLDDMTPESGGQKRRSVSDPLDATDFSMNYYALEPGEEFAGSLHTHLDQEETFFVLEGEATFETKPELGAASETVTVSEGEMIRFDAGEYQQGRNEADEPLRALALGTPQESTDIRVAVPCRDCGESEYMEFTMVDGEQAMECPDCGTELEVDSSS</sequence>
<dbReference type="InterPro" id="IPR011051">
    <property type="entry name" value="RmlC_Cupin_sf"/>
</dbReference>
<dbReference type="Pfam" id="PF07883">
    <property type="entry name" value="Cupin_2"/>
    <property type="match status" value="1"/>
</dbReference>
<dbReference type="Gene3D" id="2.60.120.10">
    <property type="entry name" value="Jelly Rolls"/>
    <property type="match status" value="1"/>
</dbReference>
<organism evidence="4 5">
    <name type="scientific">Natrinema thermotolerans</name>
    <dbReference type="NCBI Taxonomy" id="121872"/>
    <lineage>
        <taxon>Archaea</taxon>
        <taxon>Methanobacteriati</taxon>
        <taxon>Methanobacteriota</taxon>
        <taxon>Stenosarchaea group</taxon>
        <taxon>Halobacteria</taxon>
        <taxon>Halobacteriales</taxon>
        <taxon>Natrialbaceae</taxon>
        <taxon>Natrinema</taxon>
    </lineage>
</organism>
<dbReference type="InterPro" id="IPR051610">
    <property type="entry name" value="GPI/OXD"/>
</dbReference>
<feature type="region of interest" description="Disordered" evidence="2">
    <location>
        <begin position="1"/>
        <end position="26"/>
    </location>
</feature>
<dbReference type="GeneID" id="39864272"/>
<dbReference type="PANTHER" id="PTHR35848">
    <property type="entry name" value="OXALATE-BINDING PROTEIN"/>
    <property type="match status" value="1"/>
</dbReference>
<dbReference type="RefSeq" id="WP_049966491.1">
    <property type="nucleotide sequence ID" value="NZ_CP101873.1"/>
</dbReference>
<dbReference type="PANTHER" id="PTHR35848:SF9">
    <property type="entry name" value="SLL1358 PROTEIN"/>
    <property type="match status" value="1"/>
</dbReference>
<dbReference type="AlphaFoldDB" id="A0AAF0T0N5"/>
<dbReference type="CDD" id="cd02208">
    <property type="entry name" value="cupin_RmlC-like"/>
    <property type="match status" value="1"/>
</dbReference>
<protein>
    <submittedName>
        <fullName evidence="4">Cupin domain-containing protein</fullName>
    </submittedName>
</protein>
<dbReference type="SUPFAM" id="SSF51182">
    <property type="entry name" value="RmlC-like cupins"/>
    <property type="match status" value="1"/>
</dbReference>
<keyword evidence="1" id="KW-0479">Metal-binding</keyword>
<keyword evidence="5" id="KW-1185">Reference proteome</keyword>
<dbReference type="GO" id="GO:0046872">
    <property type="term" value="F:metal ion binding"/>
    <property type="evidence" value="ECO:0007669"/>
    <property type="project" value="UniProtKB-KW"/>
</dbReference>
<evidence type="ECO:0000313" key="4">
    <source>
        <dbReference type="EMBL" id="WMT07185.1"/>
    </source>
</evidence>
<evidence type="ECO:0000256" key="1">
    <source>
        <dbReference type="ARBA" id="ARBA00022723"/>
    </source>
</evidence>
<dbReference type="EMBL" id="CP101873">
    <property type="protein sequence ID" value="WMT07185.1"/>
    <property type="molecule type" value="Genomic_DNA"/>
</dbReference>
<accession>A0AAF0T0N5</accession>
<dbReference type="InterPro" id="IPR014710">
    <property type="entry name" value="RmlC-like_jellyroll"/>
</dbReference>
<dbReference type="Proteomes" id="UP001224926">
    <property type="component" value="Chromosome"/>
</dbReference>
<proteinExistence type="predicted"/>
<name>A0AAF0T0N5_9EURY</name>
<evidence type="ECO:0000259" key="3">
    <source>
        <dbReference type="Pfam" id="PF07883"/>
    </source>
</evidence>